<reference evidence="1" key="1">
    <citation type="submission" date="2006-06" db="EMBL/GenBank/DDBJ databases">
        <title>Complete sequence of Trichodesmium erythraeum IMS101.</title>
        <authorList>
            <consortium name="US DOE Joint Genome Institute"/>
            <person name="Copeland A."/>
            <person name="Lucas S."/>
            <person name="Lapidus A."/>
            <person name="Barry K."/>
            <person name="Detter J.C."/>
            <person name="Glavina del Rio T."/>
            <person name="Hammon N."/>
            <person name="Israni S."/>
            <person name="Dalin E."/>
            <person name="Tice H."/>
            <person name="Pitluck S."/>
            <person name="Kiss H."/>
            <person name="Munk A.C."/>
            <person name="Brettin T."/>
            <person name="Bruce D."/>
            <person name="Han C."/>
            <person name="Tapia R."/>
            <person name="Gilna P."/>
            <person name="Schmutz J."/>
            <person name="Larimer F."/>
            <person name="Land M."/>
            <person name="Hauser L."/>
            <person name="Kyrpides N."/>
            <person name="Kim E."/>
            <person name="Richardson P."/>
        </authorList>
    </citation>
    <scope>NUCLEOTIDE SEQUENCE [LARGE SCALE GENOMIC DNA]</scope>
    <source>
        <strain evidence="1">IMS101</strain>
    </source>
</reference>
<protein>
    <recommendedName>
        <fullName evidence="2">ARC6 IMS domain-containing protein</fullName>
    </recommendedName>
</protein>
<gene>
    <name evidence="1" type="ordered locus">Tery_0811</name>
</gene>
<dbReference type="AlphaFoldDB" id="Q117U7"/>
<proteinExistence type="predicted"/>
<dbReference type="Gene3D" id="2.60.120.380">
    <property type="match status" value="1"/>
</dbReference>
<sequence>MKKLPLYVTISIIFGCSNFSTTENQLYLPITSPTPTFIECPKKPVIRLDKTETKSLSLTESLIKISDSVNSEKHIGYKFYARTGKDFHYRITSNVCIWIFAPDTKLLQRRELIIAAQKDSPLIGEQMLIDLPLTGEYIVQVSSPNEPAEFNLEMSLGYLEKSESSMVSSKNTTLTSQSISKLENTQTKNSAEEAIKNYYSNLNEGKYQQAWNQLSASFQNNQRLHPEGYNSYYKWWSGISNVLTQDIQKINISTGTATVNVQVKYTKKSGENITQSLKLFLVWDSANKNWSIDVVTLN</sequence>
<dbReference type="EMBL" id="CP000393">
    <property type="protein sequence ID" value="ABG50227.1"/>
    <property type="molecule type" value="Genomic_DNA"/>
</dbReference>
<dbReference type="RefSeq" id="WP_011610619.1">
    <property type="nucleotide sequence ID" value="NC_008312.1"/>
</dbReference>
<accession>Q117U7</accession>
<evidence type="ECO:0008006" key="2">
    <source>
        <dbReference type="Google" id="ProtNLM"/>
    </source>
</evidence>
<evidence type="ECO:0000313" key="1">
    <source>
        <dbReference type="EMBL" id="ABG50227.1"/>
    </source>
</evidence>
<dbReference type="OrthoDB" id="561399at2"/>
<dbReference type="eggNOG" id="COG3266">
    <property type="taxonomic scope" value="Bacteria"/>
</dbReference>
<dbReference type="KEGG" id="ter:Tery_0811"/>
<organism evidence="1">
    <name type="scientific">Trichodesmium erythraeum (strain IMS101)</name>
    <dbReference type="NCBI Taxonomy" id="203124"/>
    <lineage>
        <taxon>Bacteria</taxon>
        <taxon>Bacillati</taxon>
        <taxon>Cyanobacteriota</taxon>
        <taxon>Cyanophyceae</taxon>
        <taxon>Oscillatoriophycideae</taxon>
        <taxon>Oscillatoriales</taxon>
        <taxon>Microcoleaceae</taxon>
        <taxon>Trichodesmium</taxon>
    </lineage>
</organism>
<name>Q117U7_TRIEI</name>
<dbReference type="HOGENOM" id="CLU_894121_0_0_3"/>
<dbReference type="PROSITE" id="PS51257">
    <property type="entry name" value="PROKAR_LIPOPROTEIN"/>
    <property type="match status" value="1"/>
</dbReference>